<keyword evidence="5 10" id="KW-0328">Glycosyltransferase</keyword>
<dbReference type="EC" id="2.4.1.25" evidence="3 10"/>
<dbReference type="InterPro" id="IPR017853">
    <property type="entry name" value="GH"/>
</dbReference>
<gene>
    <name evidence="11" type="primary">malQ</name>
    <name evidence="11" type="ORF">ISU02_07210</name>
</gene>
<evidence type="ECO:0000256" key="5">
    <source>
        <dbReference type="ARBA" id="ARBA00022676"/>
    </source>
</evidence>
<evidence type="ECO:0000256" key="4">
    <source>
        <dbReference type="ARBA" id="ARBA00020295"/>
    </source>
</evidence>
<protein>
    <recommendedName>
        <fullName evidence="4 10">4-alpha-glucanotransferase</fullName>
        <ecNumber evidence="3 10">2.4.1.25</ecNumber>
    </recommendedName>
    <alternativeName>
        <fullName evidence="8 10">Amylomaltase</fullName>
    </alternativeName>
    <alternativeName>
        <fullName evidence="9 10">Disproportionating enzyme</fullName>
    </alternativeName>
</protein>
<dbReference type="SUPFAM" id="SSF51445">
    <property type="entry name" value="(Trans)glycosidases"/>
    <property type="match status" value="1"/>
</dbReference>
<name>A0ABR9ZR23_9FIRM</name>
<dbReference type="PANTHER" id="PTHR32438">
    <property type="entry name" value="4-ALPHA-GLUCANOTRANSFERASE DPE1, CHLOROPLASTIC/AMYLOPLASTIC"/>
    <property type="match status" value="1"/>
</dbReference>
<dbReference type="Pfam" id="PF02446">
    <property type="entry name" value="Glyco_hydro_77"/>
    <property type="match status" value="1"/>
</dbReference>
<dbReference type="PANTHER" id="PTHR32438:SF5">
    <property type="entry name" value="4-ALPHA-GLUCANOTRANSFERASE DPE1, CHLOROPLASTIC_AMYLOPLASTIC"/>
    <property type="match status" value="1"/>
</dbReference>
<evidence type="ECO:0000313" key="12">
    <source>
        <dbReference type="Proteomes" id="UP000614200"/>
    </source>
</evidence>
<dbReference type="RefSeq" id="WP_194701447.1">
    <property type="nucleotide sequence ID" value="NZ_JADKNH010000004.1"/>
</dbReference>
<evidence type="ECO:0000256" key="9">
    <source>
        <dbReference type="ARBA" id="ARBA00031501"/>
    </source>
</evidence>
<dbReference type="Gene3D" id="3.20.20.80">
    <property type="entry name" value="Glycosidases"/>
    <property type="match status" value="1"/>
</dbReference>
<reference evidence="11 12" key="1">
    <citation type="submission" date="2020-11" db="EMBL/GenBank/DDBJ databases">
        <title>Fusibacter basophilias sp. nov.</title>
        <authorList>
            <person name="Qiu D."/>
        </authorList>
    </citation>
    <scope>NUCLEOTIDE SEQUENCE [LARGE SCALE GENOMIC DNA]</scope>
    <source>
        <strain evidence="11 12">Q10-2</strain>
    </source>
</reference>
<dbReference type="InterPro" id="IPR003385">
    <property type="entry name" value="Glyco_hydro_77"/>
</dbReference>
<dbReference type="NCBIfam" id="NF011080">
    <property type="entry name" value="PRK14508.1-3"/>
    <property type="match status" value="1"/>
</dbReference>
<keyword evidence="6 10" id="KW-0808">Transferase</keyword>
<proteinExistence type="inferred from homology"/>
<evidence type="ECO:0000256" key="2">
    <source>
        <dbReference type="ARBA" id="ARBA00005684"/>
    </source>
</evidence>
<evidence type="ECO:0000256" key="10">
    <source>
        <dbReference type="RuleBase" id="RU361207"/>
    </source>
</evidence>
<dbReference type="GO" id="GO:0004134">
    <property type="term" value="F:4-alpha-glucanotransferase activity"/>
    <property type="evidence" value="ECO:0007669"/>
    <property type="project" value="UniProtKB-EC"/>
</dbReference>
<accession>A0ABR9ZR23</accession>
<dbReference type="EMBL" id="JADKNH010000004">
    <property type="protein sequence ID" value="MBF4692902.1"/>
    <property type="molecule type" value="Genomic_DNA"/>
</dbReference>
<evidence type="ECO:0000256" key="1">
    <source>
        <dbReference type="ARBA" id="ARBA00000439"/>
    </source>
</evidence>
<evidence type="ECO:0000256" key="7">
    <source>
        <dbReference type="ARBA" id="ARBA00023277"/>
    </source>
</evidence>
<organism evidence="11 12">
    <name type="scientific">Fusibacter ferrireducens</name>
    <dbReference type="NCBI Taxonomy" id="2785058"/>
    <lineage>
        <taxon>Bacteria</taxon>
        <taxon>Bacillati</taxon>
        <taxon>Bacillota</taxon>
        <taxon>Clostridia</taxon>
        <taxon>Eubacteriales</taxon>
        <taxon>Eubacteriales Family XII. Incertae Sedis</taxon>
        <taxon>Fusibacter</taxon>
    </lineage>
</organism>
<evidence type="ECO:0000256" key="8">
    <source>
        <dbReference type="ARBA" id="ARBA00031423"/>
    </source>
</evidence>
<keyword evidence="12" id="KW-1185">Reference proteome</keyword>
<comment type="similarity">
    <text evidence="2 10">Belongs to the disproportionating enzyme family.</text>
</comment>
<dbReference type="NCBIfam" id="TIGR00217">
    <property type="entry name" value="malQ"/>
    <property type="match status" value="1"/>
</dbReference>
<dbReference type="Proteomes" id="UP000614200">
    <property type="component" value="Unassembled WGS sequence"/>
</dbReference>
<sequence length="508" mass="58615">MFCYSINLKQKEGDTMKKRSSGILLHISSLPGEYGIGDFGKGAYDFIDFLEDSGQHYWQILPIGITGYGDSPYQSFSAYAGNPYFIDLNELIQLGYLDGKHVAKVDLGKHKHKIDYEKLYNRKMPLLKEAYENAKIKIRPELDRFLLAEGDWLENFALYMAIKSYNDNQSWTNWAKGYEHKNTETVLKFKKTHESEIYFWIFTQYFFFKQWFALKAVANSKGIQIIGDLPIYVAEDSADVWAHPEYFKLDAALRPTCVAGCPPDAFSSTGQLWGNPIYNWTFMEANGFKWWIERIDYSLKLFDTIRIDHFRGFDAYWEIPYGDLTAENGKWVKGPGIKLFEAIQRQLGAVDIIAEDLGFLTESVIELRKATGFPGMKVLEFAFDTREESDYLPHNFEKECVAYTGTHDNDTIMGWMSNVIKSDRDFAIEYLKLDKHEGYNWGFIRGIWSSTAYLAIAQMQDFLGLDAKARMNTPSTLGGNWRFRISNRDLTKALSDKIKGLTKLYGRL</sequence>
<comment type="caution">
    <text evidence="11">The sequence shown here is derived from an EMBL/GenBank/DDBJ whole genome shotgun (WGS) entry which is preliminary data.</text>
</comment>
<comment type="catalytic activity">
    <reaction evidence="1 10">
        <text>Transfers a segment of a (1-&gt;4)-alpha-D-glucan to a new position in an acceptor, which may be glucose or a (1-&gt;4)-alpha-D-glucan.</text>
        <dbReference type="EC" id="2.4.1.25"/>
    </reaction>
</comment>
<evidence type="ECO:0000256" key="3">
    <source>
        <dbReference type="ARBA" id="ARBA00012560"/>
    </source>
</evidence>
<evidence type="ECO:0000313" key="11">
    <source>
        <dbReference type="EMBL" id="MBF4692902.1"/>
    </source>
</evidence>
<evidence type="ECO:0000256" key="6">
    <source>
        <dbReference type="ARBA" id="ARBA00022679"/>
    </source>
</evidence>
<keyword evidence="7 10" id="KW-0119">Carbohydrate metabolism</keyword>